<dbReference type="Proteomes" id="UP001237642">
    <property type="component" value="Unassembled WGS sequence"/>
</dbReference>
<proteinExistence type="predicted"/>
<sequence>MASYRNPVEEMEESFANIRIEEEDEGGLEYGEATEDLSDIDIRWCLVGKFLTDSNIDFQAMQHKMASLWRPGRGMYVKDLGSNRYIFQFYHELDINRVMEGSPWTFGRFQLVFERLKEGDNPREMEINKMDIWVQLHGMSAGFMSQRVVTDIGNYIGVFVESDANNFIGAWREYLRVRVTLTLNKPLKRRMRLKKNDSNWCWVNFKFEGIPTFCFICGLIGHSEKYCEKLFDIPADQITKPYGVWMRAEPKRKTHSMGARWLRQGGGSPAKPMSAEEQVDKAIAIVQPVVGGGNPGKAGIDENEQQQSQRVDKSVVIGADKGNLNMLVGRETVVDNEMDLENVGLNITDLKRRRLNEPILHEEDTHEHEDFTDDMLENQTHATSGSKNLHMAGSAAQTRPTL</sequence>
<feature type="domain" description="DUF4283" evidence="2">
    <location>
        <begin position="43"/>
        <end position="120"/>
    </location>
</feature>
<dbReference type="InterPro" id="IPR025836">
    <property type="entry name" value="Zn_knuckle_CX2CX4HX4C"/>
</dbReference>
<reference evidence="4" key="2">
    <citation type="submission" date="2023-05" db="EMBL/GenBank/DDBJ databases">
        <authorList>
            <person name="Schelkunov M.I."/>
        </authorList>
    </citation>
    <scope>NUCLEOTIDE SEQUENCE</scope>
    <source>
        <strain evidence="4">Hsosn_3</strain>
        <tissue evidence="4">Leaf</tissue>
    </source>
</reference>
<dbReference type="AlphaFoldDB" id="A0AAD8HV38"/>
<feature type="region of interest" description="Disordered" evidence="1">
    <location>
        <begin position="383"/>
        <end position="402"/>
    </location>
</feature>
<name>A0AAD8HV38_9APIA</name>
<reference evidence="4" key="1">
    <citation type="submission" date="2023-02" db="EMBL/GenBank/DDBJ databases">
        <title>Genome of toxic invasive species Heracleum sosnowskyi carries increased number of genes despite the absence of recent whole-genome duplications.</title>
        <authorList>
            <person name="Schelkunov M."/>
            <person name="Shtratnikova V."/>
            <person name="Makarenko M."/>
            <person name="Klepikova A."/>
            <person name="Omelchenko D."/>
            <person name="Novikova G."/>
            <person name="Obukhova E."/>
            <person name="Bogdanov V."/>
            <person name="Penin A."/>
            <person name="Logacheva M."/>
        </authorList>
    </citation>
    <scope>NUCLEOTIDE SEQUENCE</scope>
    <source>
        <strain evidence="4">Hsosn_3</strain>
        <tissue evidence="4">Leaf</tissue>
    </source>
</reference>
<evidence type="ECO:0000313" key="6">
    <source>
        <dbReference type="Proteomes" id="UP001237642"/>
    </source>
</evidence>
<dbReference type="PANTHER" id="PTHR31286">
    <property type="entry name" value="GLYCINE-RICH CELL WALL STRUCTURAL PROTEIN 1.8-LIKE"/>
    <property type="match status" value="1"/>
</dbReference>
<dbReference type="Pfam" id="PF14111">
    <property type="entry name" value="DUF4283"/>
    <property type="match status" value="1"/>
</dbReference>
<evidence type="ECO:0000259" key="2">
    <source>
        <dbReference type="Pfam" id="PF14111"/>
    </source>
</evidence>
<protein>
    <submittedName>
        <fullName evidence="4">CCHC-type domain-containing protein</fullName>
    </submittedName>
</protein>
<dbReference type="InterPro" id="IPR040256">
    <property type="entry name" value="At4g02000-like"/>
</dbReference>
<evidence type="ECO:0000256" key="1">
    <source>
        <dbReference type="SAM" id="MobiDB-lite"/>
    </source>
</evidence>
<evidence type="ECO:0000313" key="4">
    <source>
        <dbReference type="EMBL" id="KAK1373364.1"/>
    </source>
</evidence>
<evidence type="ECO:0000259" key="3">
    <source>
        <dbReference type="Pfam" id="PF14392"/>
    </source>
</evidence>
<keyword evidence="6" id="KW-1185">Reference proteome</keyword>
<dbReference type="Pfam" id="PF14392">
    <property type="entry name" value="zf-CCHC_4"/>
    <property type="match status" value="1"/>
</dbReference>
<dbReference type="PANTHER" id="PTHR31286:SF183">
    <property type="entry name" value="CCHC-TYPE DOMAIN-CONTAINING PROTEIN"/>
    <property type="match status" value="1"/>
</dbReference>
<dbReference type="InterPro" id="IPR025558">
    <property type="entry name" value="DUF4283"/>
</dbReference>
<dbReference type="EMBL" id="JAUIZM010000002">
    <property type="protein sequence ID" value="KAK1398498.1"/>
    <property type="molecule type" value="Genomic_DNA"/>
</dbReference>
<comment type="caution">
    <text evidence="4">The sequence shown here is derived from an EMBL/GenBank/DDBJ whole genome shotgun (WGS) entry which is preliminary data.</text>
</comment>
<dbReference type="EMBL" id="JAUIZM010000007">
    <property type="protein sequence ID" value="KAK1373364.1"/>
    <property type="molecule type" value="Genomic_DNA"/>
</dbReference>
<accession>A0AAD8HV38</accession>
<evidence type="ECO:0000313" key="5">
    <source>
        <dbReference type="EMBL" id="KAK1398498.1"/>
    </source>
</evidence>
<feature type="domain" description="Zinc knuckle CX2CX4HX4C" evidence="3">
    <location>
        <begin position="183"/>
        <end position="229"/>
    </location>
</feature>
<gene>
    <name evidence="5" type="ORF">POM88_008361</name>
    <name evidence="4" type="ORF">POM88_029557</name>
</gene>
<organism evidence="4 6">
    <name type="scientific">Heracleum sosnowskyi</name>
    <dbReference type="NCBI Taxonomy" id="360622"/>
    <lineage>
        <taxon>Eukaryota</taxon>
        <taxon>Viridiplantae</taxon>
        <taxon>Streptophyta</taxon>
        <taxon>Embryophyta</taxon>
        <taxon>Tracheophyta</taxon>
        <taxon>Spermatophyta</taxon>
        <taxon>Magnoliopsida</taxon>
        <taxon>eudicotyledons</taxon>
        <taxon>Gunneridae</taxon>
        <taxon>Pentapetalae</taxon>
        <taxon>asterids</taxon>
        <taxon>campanulids</taxon>
        <taxon>Apiales</taxon>
        <taxon>Apiaceae</taxon>
        <taxon>Apioideae</taxon>
        <taxon>apioid superclade</taxon>
        <taxon>Tordylieae</taxon>
        <taxon>Tordyliinae</taxon>
        <taxon>Heracleum</taxon>
    </lineage>
</organism>